<proteinExistence type="predicted"/>
<dbReference type="Gene3D" id="1.10.150.110">
    <property type="entry name" value="DNA polymerase beta, N-terminal domain-like"/>
    <property type="match status" value="1"/>
</dbReference>
<dbReference type="InterPro" id="IPR010996">
    <property type="entry name" value="HHH_MUS81"/>
</dbReference>
<comment type="caution">
    <text evidence="2">The sequence shown here is derived from an EMBL/GenBank/DDBJ whole genome shotgun (WGS) entry which is preliminary data.</text>
</comment>
<accession>A0A5N3PBU2</accession>
<dbReference type="EMBL" id="VCMV01000013">
    <property type="protein sequence ID" value="KAB0267236.1"/>
    <property type="molecule type" value="Genomic_DNA"/>
</dbReference>
<reference evidence="2 3" key="1">
    <citation type="journal article" date="2019" name="Microorganisms">
        <title>Genome Insights into the Novel Species Microvirga brassicacearum, a Rapeseed Endophyte with Biotechnological Potential.</title>
        <authorList>
            <person name="Jimenez-Gomez A."/>
            <person name="Saati-Santamaria Z."/>
            <person name="Igual J.M."/>
            <person name="Rivas R."/>
            <person name="Mateos P.F."/>
            <person name="Garcia-Fraile P."/>
        </authorList>
    </citation>
    <scope>NUCLEOTIDE SEQUENCE [LARGE SCALE GENOMIC DNA]</scope>
    <source>
        <strain evidence="2 3">CDVBN77</strain>
    </source>
</reference>
<dbReference type="Proteomes" id="UP000325684">
    <property type="component" value="Unassembled WGS sequence"/>
</dbReference>
<dbReference type="AlphaFoldDB" id="A0A5N3PBU2"/>
<name>A0A5N3PBU2_9HYPH</name>
<sequence length="144" mass="15498">MGGPRQVLSFALVSSAHVLSARWHSSGRTHKNPVCGTSGRLRKLPGPAKRYERMVHSSPPSDMTAQASEGLDAPAVARLLDEIGQRLVLAGENPYKARSYSRAAESLQLLVEPLEQVIAAGRLQEIPGVGAALSETIRRLHRTA</sequence>
<dbReference type="Pfam" id="PF14716">
    <property type="entry name" value="HHH_8"/>
    <property type="match status" value="1"/>
</dbReference>
<organism evidence="2 3">
    <name type="scientific">Microvirga brassicacearum</name>
    <dbReference type="NCBI Taxonomy" id="2580413"/>
    <lineage>
        <taxon>Bacteria</taxon>
        <taxon>Pseudomonadati</taxon>
        <taxon>Pseudomonadota</taxon>
        <taxon>Alphaproteobacteria</taxon>
        <taxon>Hyphomicrobiales</taxon>
        <taxon>Methylobacteriaceae</taxon>
        <taxon>Microvirga</taxon>
    </lineage>
</organism>
<keyword evidence="3" id="KW-1185">Reference proteome</keyword>
<gene>
    <name evidence="2" type="ORF">FEZ63_07840</name>
</gene>
<feature type="domain" description="Crossover junction endonuclease MUS81-like HHH" evidence="1">
    <location>
        <begin position="74"/>
        <end position="143"/>
    </location>
</feature>
<evidence type="ECO:0000259" key="1">
    <source>
        <dbReference type="Pfam" id="PF14716"/>
    </source>
</evidence>
<evidence type="ECO:0000313" key="3">
    <source>
        <dbReference type="Proteomes" id="UP000325684"/>
    </source>
</evidence>
<evidence type="ECO:0000313" key="2">
    <source>
        <dbReference type="EMBL" id="KAB0267236.1"/>
    </source>
</evidence>
<dbReference type="InterPro" id="IPR027421">
    <property type="entry name" value="DNA_pol_lamdba_lyase_dom_sf"/>
</dbReference>
<dbReference type="SUPFAM" id="SSF47802">
    <property type="entry name" value="DNA polymerase beta, N-terminal domain-like"/>
    <property type="match status" value="1"/>
</dbReference>
<protein>
    <recommendedName>
        <fullName evidence="1">Crossover junction endonuclease MUS81-like HHH domain-containing protein</fullName>
    </recommendedName>
</protein>
<dbReference type="OrthoDB" id="9808747at2"/>